<protein>
    <submittedName>
        <fullName evidence="3">Uncharacterized protein</fullName>
    </submittedName>
</protein>
<evidence type="ECO:0000256" key="1">
    <source>
        <dbReference type="SAM" id="MobiDB-lite"/>
    </source>
</evidence>
<keyword evidence="4" id="KW-1185">Reference proteome</keyword>
<feature type="transmembrane region" description="Helical" evidence="2">
    <location>
        <begin position="57"/>
        <end position="76"/>
    </location>
</feature>
<dbReference type="STRING" id="578462.A0A0L0SX55"/>
<keyword evidence="2" id="KW-0472">Membrane</keyword>
<sequence>MTLLPHSSSSKRGEYAAVPGGSVGGPGSAAATASLAAATVSAHARDWYAQLRARRPLALLQLVLAVMAVIGTAYWIRIWDKPAAYPTVTHRLLMTPPTGAFSFAEREPGNLERIANGIAPRDPPLARKPGLLAVPVGLKSKKAMRPVLELFDKEGFDIILFHYDDASWADVPGYDRWTAVRALRQTKYWYAKRFLTPLVVDNYDYLFLWDDDVGLPDGWSPTKFLQLLKDYDLHVAQPALLKGLRDNWQRDIVKFHNTSAVRSGASIGRFSNFVEVMFPVFSRAAWPCAWRLLPFDGVSFWGVDNAWYPVCSAHGMCRFAIIDAMPVEHNDLRLLQQDVGTNMYEIGYYERLIRNTCAAMKADDDREAAAKRAGTVPAVPPASEIRPKQVNVYDDPDTPPLPSADDAEKARAAKLARDKALEDKARKEHKTVPELLDELDEAGLAALTRDADAAAAADLALQVEPWRATPEVRAVCKYWEKTDFASGFQAFYSIRPLTKADKENPLTCPEPEFWPEGTVNLPWWADQRQSPTDARKHPPPPRTGYWLARDEELARVRAIKQREVEERAKNGGKFKGSW</sequence>
<dbReference type="Pfam" id="PF05212">
    <property type="entry name" value="DUF707"/>
    <property type="match status" value="1"/>
</dbReference>
<evidence type="ECO:0000256" key="2">
    <source>
        <dbReference type="SAM" id="Phobius"/>
    </source>
</evidence>
<keyword evidence="2" id="KW-1133">Transmembrane helix</keyword>
<name>A0A0L0SX55_ALLM3</name>
<reference evidence="3 4" key="1">
    <citation type="submission" date="2009-11" db="EMBL/GenBank/DDBJ databases">
        <title>Annotation of Allomyces macrogynus ATCC 38327.</title>
        <authorList>
            <consortium name="The Broad Institute Genome Sequencing Platform"/>
            <person name="Russ C."/>
            <person name="Cuomo C."/>
            <person name="Burger G."/>
            <person name="Gray M.W."/>
            <person name="Holland P.W.H."/>
            <person name="King N."/>
            <person name="Lang F.B.F."/>
            <person name="Roger A.J."/>
            <person name="Ruiz-Trillo I."/>
            <person name="Young S.K."/>
            <person name="Zeng Q."/>
            <person name="Gargeya S."/>
            <person name="Fitzgerald M."/>
            <person name="Haas B."/>
            <person name="Abouelleil A."/>
            <person name="Alvarado L."/>
            <person name="Arachchi H.M."/>
            <person name="Berlin A."/>
            <person name="Chapman S.B."/>
            <person name="Gearin G."/>
            <person name="Goldberg J."/>
            <person name="Griggs A."/>
            <person name="Gujja S."/>
            <person name="Hansen M."/>
            <person name="Heiman D."/>
            <person name="Howarth C."/>
            <person name="Larimer J."/>
            <person name="Lui A."/>
            <person name="MacDonald P.J.P."/>
            <person name="McCowen C."/>
            <person name="Montmayeur A."/>
            <person name="Murphy C."/>
            <person name="Neiman D."/>
            <person name="Pearson M."/>
            <person name="Priest M."/>
            <person name="Roberts A."/>
            <person name="Saif S."/>
            <person name="Shea T."/>
            <person name="Sisk P."/>
            <person name="Stolte C."/>
            <person name="Sykes S."/>
            <person name="Wortman J."/>
            <person name="Nusbaum C."/>
            <person name="Birren B."/>
        </authorList>
    </citation>
    <scope>NUCLEOTIDE SEQUENCE [LARGE SCALE GENOMIC DNA]</scope>
    <source>
        <strain evidence="3 4">ATCC 38327</strain>
    </source>
</reference>
<dbReference type="VEuPathDB" id="FungiDB:AMAG_11443"/>
<keyword evidence="2" id="KW-0812">Transmembrane</keyword>
<dbReference type="PANTHER" id="PTHR31210:SF43">
    <property type="entry name" value="STORAGE PROTEIN-RELATED"/>
    <property type="match status" value="1"/>
</dbReference>
<organism evidence="3 4">
    <name type="scientific">Allomyces macrogynus (strain ATCC 38327)</name>
    <name type="common">Allomyces javanicus var. macrogynus</name>
    <dbReference type="NCBI Taxonomy" id="578462"/>
    <lineage>
        <taxon>Eukaryota</taxon>
        <taxon>Fungi</taxon>
        <taxon>Fungi incertae sedis</taxon>
        <taxon>Blastocladiomycota</taxon>
        <taxon>Blastocladiomycetes</taxon>
        <taxon>Blastocladiales</taxon>
        <taxon>Blastocladiaceae</taxon>
        <taxon>Allomyces</taxon>
    </lineage>
</organism>
<dbReference type="AlphaFoldDB" id="A0A0L0SX55"/>
<dbReference type="OrthoDB" id="9985979at2759"/>
<dbReference type="InterPro" id="IPR007877">
    <property type="entry name" value="DUF707"/>
</dbReference>
<evidence type="ECO:0000313" key="3">
    <source>
        <dbReference type="EMBL" id="KNE66970.1"/>
    </source>
</evidence>
<proteinExistence type="predicted"/>
<evidence type="ECO:0000313" key="4">
    <source>
        <dbReference type="Proteomes" id="UP000054350"/>
    </source>
</evidence>
<dbReference type="PANTHER" id="PTHR31210">
    <property type="entry name" value="OS06G0731900 PROTEIN"/>
    <property type="match status" value="1"/>
</dbReference>
<dbReference type="Proteomes" id="UP000054350">
    <property type="component" value="Unassembled WGS sequence"/>
</dbReference>
<gene>
    <name evidence="3" type="ORF">AMAG_11443</name>
</gene>
<feature type="region of interest" description="Disordered" evidence="1">
    <location>
        <begin position="528"/>
        <end position="547"/>
    </location>
</feature>
<dbReference type="EMBL" id="GG745351">
    <property type="protein sequence ID" value="KNE66970.1"/>
    <property type="molecule type" value="Genomic_DNA"/>
</dbReference>
<accession>A0A0L0SX55</accession>
<dbReference type="eggNOG" id="ENOG502QQAA">
    <property type="taxonomic scope" value="Eukaryota"/>
</dbReference>
<reference evidence="4" key="2">
    <citation type="submission" date="2009-11" db="EMBL/GenBank/DDBJ databases">
        <title>The Genome Sequence of Allomyces macrogynus strain ATCC 38327.</title>
        <authorList>
            <consortium name="The Broad Institute Genome Sequencing Platform"/>
            <person name="Russ C."/>
            <person name="Cuomo C."/>
            <person name="Shea T."/>
            <person name="Young S.K."/>
            <person name="Zeng Q."/>
            <person name="Koehrsen M."/>
            <person name="Haas B."/>
            <person name="Borodovsky M."/>
            <person name="Guigo R."/>
            <person name="Alvarado L."/>
            <person name="Berlin A."/>
            <person name="Borenstein D."/>
            <person name="Chen Z."/>
            <person name="Engels R."/>
            <person name="Freedman E."/>
            <person name="Gellesch M."/>
            <person name="Goldberg J."/>
            <person name="Griggs A."/>
            <person name="Gujja S."/>
            <person name="Heiman D."/>
            <person name="Hepburn T."/>
            <person name="Howarth C."/>
            <person name="Jen D."/>
            <person name="Larson L."/>
            <person name="Lewis B."/>
            <person name="Mehta T."/>
            <person name="Park D."/>
            <person name="Pearson M."/>
            <person name="Roberts A."/>
            <person name="Saif S."/>
            <person name="Shenoy N."/>
            <person name="Sisk P."/>
            <person name="Stolte C."/>
            <person name="Sykes S."/>
            <person name="Walk T."/>
            <person name="White J."/>
            <person name="Yandava C."/>
            <person name="Burger G."/>
            <person name="Gray M.W."/>
            <person name="Holland P.W.H."/>
            <person name="King N."/>
            <person name="Lang F.B.F."/>
            <person name="Roger A.J."/>
            <person name="Ruiz-Trillo I."/>
            <person name="Lander E."/>
            <person name="Nusbaum C."/>
        </authorList>
    </citation>
    <scope>NUCLEOTIDE SEQUENCE [LARGE SCALE GENOMIC DNA]</scope>
    <source>
        <strain evidence="4">ATCC 38327</strain>
    </source>
</reference>